<dbReference type="GO" id="GO:0005886">
    <property type="term" value="C:plasma membrane"/>
    <property type="evidence" value="ECO:0007669"/>
    <property type="project" value="UniProtKB-SubCell"/>
</dbReference>
<feature type="transmembrane region" description="Helical" evidence="6">
    <location>
        <begin position="73"/>
        <end position="91"/>
    </location>
</feature>
<organism evidence="7 8">
    <name type="scientific">Anaerospora hongkongensis</name>
    <dbReference type="NCBI Taxonomy" id="244830"/>
    <lineage>
        <taxon>Bacteria</taxon>
        <taxon>Bacillati</taxon>
        <taxon>Bacillota</taxon>
        <taxon>Negativicutes</taxon>
        <taxon>Selenomonadales</taxon>
        <taxon>Sporomusaceae</taxon>
        <taxon>Anaerospora</taxon>
    </lineage>
</organism>
<dbReference type="PANTHER" id="PTHR30086:SF20">
    <property type="entry name" value="ARGININE EXPORTER PROTEIN ARGO-RELATED"/>
    <property type="match status" value="1"/>
</dbReference>
<evidence type="ECO:0000256" key="6">
    <source>
        <dbReference type="SAM" id="Phobius"/>
    </source>
</evidence>
<reference evidence="7 8" key="1">
    <citation type="submission" date="2019-03" db="EMBL/GenBank/DDBJ databases">
        <title>Genomic Encyclopedia of Type Strains, Phase IV (KMG-IV): sequencing the most valuable type-strain genomes for metagenomic binning, comparative biology and taxonomic classification.</title>
        <authorList>
            <person name="Goeker M."/>
        </authorList>
    </citation>
    <scope>NUCLEOTIDE SEQUENCE [LARGE SCALE GENOMIC DNA]</scope>
    <source>
        <strain evidence="7 8">DSM 15969</strain>
    </source>
</reference>
<evidence type="ECO:0000256" key="2">
    <source>
        <dbReference type="ARBA" id="ARBA00022475"/>
    </source>
</evidence>
<accession>A0A4R1Q2A1</accession>
<protein>
    <submittedName>
        <fullName evidence="7">Threonine/homoserine/homoserine lactone efflux protein</fullName>
    </submittedName>
</protein>
<keyword evidence="8" id="KW-1185">Reference proteome</keyword>
<dbReference type="EMBL" id="SLUI01000003">
    <property type="protein sequence ID" value="TCL38608.1"/>
    <property type="molecule type" value="Genomic_DNA"/>
</dbReference>
<feature type="transmembrane region" description="Helical" evidence="6">
    <location>
        <begin position="40"/>
        <end position="67"/>
    </location>
</feature>
<comment type="caution">
    <text evidence="7">The sequence shown here is derived from an EMBL/GenBank/DDBJ whole genome shotgun (WGS) entry which is preliminary data.</text>
</comment>
<feature type="transmembrane region" description="Helical" evidence="6">
    <location>
        <begin position="112"/>
        <end position="141"/>
    </location>
</feature>
<evidence type="ECO:0000313" key="7">
    <source>
        <dbReference type="EMBL" id="TCL38608.1"/>
    </source>
</evidence>
<dbReference type="OrthoDB" id="5638726at2"/>
<dbReference type="Pfam" id="PF01810">
    <property type="entry name" value="LysE"/>
    <property type="match status" value="1"/>
</dbReference>
<evidence type="ECO:0000256" key="5">
    <source>
        <dbReference type="ARBA" id="ARBA00023136"/>
    </source>
</evidence>
<keyword evidence="3 6" id="KW-0812">Transmembrane</keyword>
<dbReference type="Proteomes" id="UP000295063">
    <property type="component" value="Unassembled WGS sequence"/>
</dbReference>
<keyword evidence="5 6" id="KW-0472">Membrane</keyword>
<feature type="transmembrane region" description="Helical" evidence="6">
    <location>
        <begin position="181"/>
        <end position="201"/>
    </location>
</feature>
<sequence length="202" mass="21896">MYVSDFFHGIVLGFSIAAPVGPIGLLCIRRTLFHGLKVGFLSGVGAAAADGIFSIIAAFGVTVVSGFLWENRMVLQTLGSIFLLGFGFYIFRSRPGEQAELPNNDGFGRNACLSTFLLTLTNPMTVMAFAAIFAGMGIGAAHDYRQAAVIVCGVFSGSLLWWSLLSHVVNRLRTRFDEKRLIWINRLSGMVIMLLGVVSLLL</sequence>
<dbReference type="GO" id="GO:0015171">
    <property type="term" value="F:amino acid transmembrane transporter activity"/>
    <property type="evidence" value="ECO:0007669"/>
    <property type="project" value="TreeGrafter"/>
</dbReference>
<feature type="transmembrane region" description="Helical" evidence="6">
    <location>
        <begin position="147"/>
        <end position="169"/>
    </location>
</feature>
<keyword evidence="4 6" id="KW-1133">Transmembrane helix</keyword>
<dbReference type="PANTHER" id="PTHR30086">
    <property type="entry name" value="ARGININE EXPORTER PROTEIN ARGO"/>
    <property type="match status" value="1"/>
</dbReference>
<evidence type="ECO:0000313" key="8">
    <source>
        <dbReference type="Proteomes" id="UP000295063"/>
    </source>
</evidence>
<dbReference type="RefSeq" id="WP_132076635.1">
    <property type="nucleotide sequence ID" value="NZ_DAIMLW010000015.1"/>
</dbReference>
<evidence type="ECO:0000256" key="4">
    <source>
        <dbReference type="ARBA" id="ARBA00022989"/>
    </source>
</evidence>
<keyword evidence="2" id="KW-1003">Cell membrane</keyword>
<evidence type="ECO:0000256" key="1">
    <source>
        <dbReference type="ARBA" id="ARBA00004651"/>
    </source>
</evidence>
<dbReference type="AlphaFoldDB" id="A0A4R1Q2A1"/>
<comment type="subcellular location">
    <subcellularLocation>
        <location evidence="1">Cell membrane</location>
        <topology evidence="1">Multi-pass membrane protein</topology>
    </subcellularLocation>
</comment>
<proteinExistence type="predicted"/>
<gene>
    <name evidence="7" type="ORF">EV210_10380</name>
</gene>
<name>A0A4R1Q2A1_9FIRM</name>
<dbReference type="InterPro" id="IPR001123">
    <property type="entry name" value="LeuE-type"/>
</dbReference>
<evidence type="ECO:0000256" key="3">
    <source>
        <dbReference type="ARBA" id="ARBA00022692"/>
    </source>
</evidence>
<feature type="transmembrane region" description="Helical" evidence="6">
    <location>
        <begin position="6"/>
        <end position="28"/>
    </location>
</feature>